<dbReference type="InterPro" id="IPR003593">
    <property type="entry name" value="AAA+_ATPase"/>
</dbReference>
<dbReference type="Pfam" id="PF00005">
    <property type="entry name" value="ABC_tran"/>
    <property type="match status" value="1"/>
</dbReference>
<dbReference type="SMART" id="SM00382">
    <property type="entry name" value="AAA"/>
    <property type="match status" value="1"/>
</dbReference>
<dbReference type="InterPro" id="IPR017871">
    <property type="entry name" value="ABC_transporter-like_CS"/>
</dbReference>
<comment type="similarity">
    <text evidence="2">Belongs to the ABC transporter superfamily.</text>
</comment>
<keyword evidence="6" id="KW-0046">Antibiotic resistance</keyword>
<dbReference type="PANTHER" id="PTHR42711:SF5">
    <property type="entry name" value="ABC TRANSPORTER ATP-BINDING PROTEIN NATA"/>
    <property type="match status" value="1"/>
</dbReference>
<evidence type="ECO:0000256" key="4">
    <source>
        <dbReference type="ARBA" id="ARBA00022741"/>
    </source>
</evidence>
<dbReference type="RefSeq" id="WP_310914164.1">
    <property type="nucleotide sequence ID" value="NZ_JAVLVT010000015.1"/>
</dbReference>
<gene>
    <name evidence="8" type="ORF">RIF23_19970</name>
</gene>
<dbReference type="PROSITE" id="PS50893">
    <property type="entry name" value="ABC_TRANSPORTER_2"/>
    <property type="match status" value="1"/>
</dbReference>
<dbReference type="GO" id="GO:0005524">
    <property type="term" value="F:ATP binding"/>
    <property type="evidence" value="ECO:0007669"/>
    <property type="project" value="UniProtKB-KW"/>
</dbReference>
<keyword evidence="5 8" id="KW-0067">ATP-binding</keyword>
<accession>A0ABU2HCN9</accession>
<dbReference type="PROSITE" id="PS00211">
    <property type="entry name" value="ABC_TRANSPORTER_1"/>
    <property type="match status" value="1"/>
</dbReference>
<reference evidence="9" key="1">
    <citation type="submission" date="2023-07" db="EMBL/GenBank/DDBJ databases">
        <title>Novel species in the genus Lipingzhangella isolated from Sambhar Salt Lake.</title>
        <authorList>
            <person name="Jiya N."/>
            <person name="Kajale S."/>
            <person name="Sharma A."/>
        </authorList>
    </citation>
    <scope>NUCLEOTIDE SEQUENCE [LARGE SCALE GENOMIC DNA]</scope>
    <source>
        <strain evidence="9">LS1_29</strain>
    </source>
</reference>
<dbReference type="PANTHER" id="PTHR42711">
    <property type="entry name" value="ABC TRANSPORTER ATP-BINDING PROTEIN"/>
    <property type="match status" value="1"/>
</dbReference>
<feature type="domain" description="ABC transporter" evidence="7">
    <location>
        <begin position="38"/>
        <end position="263"/>
    </location>
</feature>
<dbReference type="SUPFAM" id="SSF52540">
    <property type="entry name" value="P-loop containing nucleoside triphosphate hydrolases"/>
    <property type="match status" value="1"/>
</dbReference>
<evidence type="ECO:0000256" key="6">
    <source>
        <dbReference type="ARBA" id="ARBA00023251"/>
    </source>
</evidence>
<dbReference type="CDD" id="cd03230">
    <property type="entry name" value="ABC_DR_subfamily_A"/>
    <property type="match status" value="1"/>
</dbReference>
<evidence type="ECO:0000313" key="9">
    <source>
        <dbReference type="Proteomes" id="UP001250214"/>
    </source>
</evidence>
<proteinExistence type="inferred from homology"/>
<dbReference type="Proteomes" id="UP001250214">
    <property type="component" value="Unassembled WGS sequence"/>
</dbReference>
<name>A0ABU2HCN9_9ACTN</name>
<keyword evidence="4" id="KW-0547">Nucleotide-binding</keyword>
<organism evidence="8 9">
    <name type="scientific">Lipingzhangella rawalii</name>
    <dbReference type="NCBI Taxonomy" id="2055835"/>
    <lineage>
        <taxon>Bacteria</taxon>
        <taxon>Bacillati</taxon>
        <taxon>Actinomycetota</taxon>
        <taxon>Actinomycetes</taxon>
        <taxon>Streptosporangiales</taxon>
        <taxon>Nocardiopsidaceae</taxon>
        <taxon>Lipingzhangella</taxon>
    </lineage>
</organism>
<evidence type="ECO:0000256" key="3">
    <source>
        <dbReference type="ARBA" id="ARBA00022448"/>
    </source>
</evidence>
<dbReference type="InterPro" id="IPR027417">
    <property type="entry name" value="P-loop_NTPase"/>
</dbReference>
<protein>
    <submittedName>
        <fullName evidence="8">ABC transporter ATP-binding protein</fullName>
    </submittedName>
</protein>
<comment type="caution">
    <text evidence="8">The sequence shown here is derived from an EMBL/GenBank/DDBJ whole genome shotgun (WGS) entry which is preliminary data.</text>
</comment>
<evidence type="ECO:0000256" key="1">
    <source>
        <dbReference type="ARBA" id="ARBA00004202"/>
    </source>
</evidence>
<dbReference type="InterPro" id="IPR003439">
    <property type="entry name" value="ABC_transporter-like_ATP-bd"/>
</dbReference>
<dbReference type="EMBL" id="JAVLVT010000015">
    <property type="protein sequence ID" value="MDS1272570.1"/>
    <property type="molecule type" value="Genomic_DNA"/>
</dbReference>
<sequence length="337" mass="36831">MGEVVRERPWHGPGPGAEAGEYSQFGQENGNDLMSAVVRTSGLGKSYGRFRGISDVTMEIERGEVFGFLGPNGAGKTTTIRLLLDLLRPTAGQATIFGLDVHRDGVAVRSRIGYLPGELPDVGRERARNLLEFFAQVHGGVPHQRITDLAERVGLDLDRKVRGLSKGNRQKVGLVQAFMYAPELLILDEPTSGLDPLVQQTFLAMVREAREAGQTVFMSSHVLDEVQQVADRVGIIKDGRLVTVEPVAQLLHHTPRRVHIRFDGPVPTAAFTGLAGVRELSVEGSVVRCVVDGPLDELVRTAARFTVVDLLSTEPDLEEMFLRHYSEESDHAADPAT</sequence>
<evidence type="ECO:0000256" key="5">
    <source>
        <dbReference type="ARBA" id="ARBA00022840"/>
    </source>
</evidence>
<evidence type="ECO:0000259" key="7">
    <source>
        <dbReference type="PROSITE" id="PS50893"/>
    </source>
</evidence>
<evidence type="ECO:0000256" key="2">
    <source>
        <dbReference type="ARBA" id="ARBA00005417"/>
    </source>
</evidence>
<dbReference type="InterPro" id="IPR050763">
    <property type="entry name" value="ABC_transporter_ATP-binding"/>
</dbReference>
<evidence type="ECO:0000313" key="8">
    <source>
        <dbReference type="EMBL" id="MDS1272570.1"/>
    </source>
</evidence>
<dbReference type="Gene3D" id="3.40.50.300">
    <property type="entry name" value="P-loop containing nucleotide triphosphate hydrolases"/>
    <property type="match status" value="1"/>
</dbReference>
<comment type="subcellular location">
    <subcellularLocation>
        <location evidence="1">Cell membrane</location>
        <topology evidence="1">Peripheral membrane protein</topology>
    </subcellularLocation>
</comment>
<keyword evidence="3" id="KW-0813">Transport</keyword>
<keyword evidence="9" id="KW-1185">Reference proteome</keyword>